<dbReference type="InterPro" id="IPR027417">
    <property type="entry name" value="P-loop_NTPase"/>
</dbReference>
<accession>A0ABU8B4A1</accession>
<keyword evidence="1" id="KW-0547">Nucleotide-binding</keyword>
<keyword evidence="2" id="KW-0378">Hydrolase</keyword>
<evidence type="ECO:0000256" key="3">
    <source>
        <dbReference type="ARBA" id="ARBA00023186"/>
    </source>
</evidence>
<name>A0ABU8B4A1_9BRAD</name>
<keyword evidence="9" id="KW-1185">Reference proteome</keyword>
<proteinExistence type="inferred from homology"/>
<dbReference type="SMART" id="SM00833">
    <property type="entry name" value="CobW_C"/>
    <property type="match status" value="1"/>
</dbReference>
<dbReference type="Pfam" id="PF07683">
    <property type="entry name" value="CobW_C"/>
    <property type="match status" value="1"/>
</dbReference>
<dbReference type="InterPro" id="IPR011629">
    <property type="entry name" value="CobW-like_C"/>
</dbReference>
<dbReference type="InterPro" id="IPR036627">
    <property type="entry name" value="CobW-likC_sf"/>
</dbReference>
<evidence type="ECO:0000259" key="7">
    <source>
        <dbReference type="SMART" id="SM00833"/>
    </source>
</evidence>
<evidence type="ECO:0000256" key="5">
    <source>
        <dbReference type="ARBA" id="ARBA00045658"/>
    </source>
</evidence>
<dbReference type="InterPro" id="IPR003495">
    <property type="entry name" value="CobW/HypB/UreG_nucleotide-bd"/>
</dbReference>
<dbReference type="SUPFAM" id="SSF52540">
    <property type="entry name" value="P-loop containing nucleoside triphosphate hydrolases"/>
    <property type="match status" value="1"/>
</dbReference>
<evidence type="ECO:0000256" key="1">
    <source>
        <dbReference type="ARBA" id="ARBA00022741"/>
    </source>
</evidence>
<comment type="catalytic activity">
    <reaction evidence="6">
        <text>GTP + H2O = GDP + phosphate + H(+)</text>
        <dbReference type="Rhea" id="RHEA:19669"/>
        <dbReference type="ChEBI" id="CHEBI:15377"/>
        <dbReference type="ChEBI" id="CHEBI:15378"/>
        <dbReference type="ChEBI" id="CHEBI:37565"/>
        <dbReference type="ChEBI" id="CHEBI:43474"/>
        <dbReference type="ChEBI" id="CHEBI:58189"/>
    </reaction>
    <physiologicalReaction direction="left-to-right" evidence="6">
        <dbReference type="Rhea" id="RHEA:19670"/>
    </physiologicalReaction>
</comment>
<dbReference type="Gene3D" id="3.30.1220.10">
    <property type="entry name" value="CobW-like, C-terminal domain"/>
    <property type="match status" value="1"/>
</dbReference>
<organism evidence="8 9">
    <name type="scientific">Bradyrhizobium algeriense</name>
    <dbReference type="NCBI Taxonomy" id="634784"/>
    <lineage>
        <taxon>Bacteria</taxon>
        <taxon>Pseudomonadati</taxon>
        <taxon>Pseudomonadota</taxon>
        <taxon>Alphaproteobacteria</taxon>
        <taxon>Hyphomicrobiales</taxon>
        <taxon>Nitrobacteraceae</taxon>
        <taxon>Bradyrhizobium</taxon>
    </lineage>
</organism>
<comment type="caution">
    <text evidence="8">The sequence shown here is derived from an EMBL/GenBank/DDBJ whole genome shotgun (WGS) entry which is preliminary data.</text>
</comment>
<evidence type="ECO:0000313" key="8">
    <source>
        <dbReference type="EMBL" id="MEH2553364.1"/>
    </source>
</evidence>
<dbReference type="SUPFAM" id="SSF90002">
    <property type="entry name" value="Hypothetical protein YjiA, C-terminal domain"/>
    <property type="match status" value="1"/>
</dbReference>
<dbReference type="Proteomes" id="UP001364224">
    <property type="component" value="Unassembled WGS sequence"/>
</dbReference>
<dbReference type="CDD" id="cd03112">
    <property type="entry name" value="CobW-like"/>
    <property type="match status" value="1"/>
</dbReference>
<dbReference type="EMBL" id="JAZHRV010000001">
    <property type="protein sequence ID" value="MEH2553364.1"/>
    <property type="molecule type" value="Genomic_DNA"/>
</dbReference>
<gene>
    <name evidence="8" type="ORF">V1286_000893</name>
</gene>
<dbReference type="PANTHER" id="PTHR13748">
    <property type="entry name" value="COBW-RELATED"/>
    <property type="match status" value="1"/>
</dbReference>
<evidence type="ECO:0000313" key="9">
    <source>
        <dbReference type="Proteomes" id="UP001364224"/>
    </source>
</evidence>
<keyword evidence="3" id="KW-0143">Chaperone</keyword>
<sequence length="354" mass="39234">MSLFENDKSADRLPVSLITGFLGSGKTTLLNRLLRHDAMRDSAVVINEYGEVSLDHLLVERVDGEVAVLASGCICCTIRSDLEEALRTLLVKRDRGEVPPFRRILVETTGLADPAPIVQLLLNNPLVSHFLRLDTVVTTVDAANAVHQLDHQYEAVKQVALADRLLITKRDLVSNIVALESRLRRLNPGARIESVMHGEIDPAGLFGAGLVDPEKKAIDVGRWLNEQAFAGSCEPAHEHHDHANHGHHAHHSHDTSITSFVLAFDEPLDWMAVSHWLAYLRSMRGEDLLRVKGILNLRGEPTPVVIHGVHHVFHPPVALPEWPDADRRSRIVFITRGIAREEVLALWQAGRAAA</sequence>
<evidence type="ECO:0000256" key="6">
    <source>
        <dbReference type="ARBA" id="ARBA00049117"/>
    </source>
</evidence>
<feature type="domain" description="CobW C-terminal" evidence="7">
    <location>
        <begin position="257"/>
        <end position="351"/>
    </location>
</feature>
<evidence type="ECO:0000256" key="2">
    <source>
        <dbReference type="ARBA" id="ARBA00022801"/>
    </source>
</evidence>
<comment type="function">
    <text evidence="5">Zinc chaperone that directly transfers zinc cofactor to target proteins, thereby activating them. Zinc is transferred from the CXCC motif in the GTPase domain to the zinc binding site in target proteins in a process requiring GTP hydrolysis.</text>
</comment>
<dbReference type="PANTHER" id="PTHR13748:SF62">
    <property type="entry name" value="COBW DOMAIN-CONTAINING PROTEIN"/>
    <property type="match status" value="1"/>
</dbReference>
<evidence type="ECO:0000256" key="4">
    <source>
        <dbReference type="ARBA" id="ARBA00034320"/>
    </source>
</evidence>
<comment type="similarity">
    <text evidence="4">Belongs to the SIMIBI class G3E GTPase family. ZNG1 subfamily.</text>
</comment>
<dbReference type="Gene3D" id="3.40.50.300">
    <property type="entry name" value="P-loop containing nucleotide triphosphate hydrolases"/>
    <property type="match status" value="1"/>
</dbReference>
<dbReference type="Pfam" id="PF02492">
    <property type="entry name" value="cobW"/>
    <property type="match status" value="1"/>
</dbReference>
<dbReference type="InterPro" id="IPR051316">
    <property type="entry name" value="Zinc-reg_GTPase_activator"/>
</dbReference>
<protein>
    <submittedName>
        <fullName evidence="8">G3E family GTPase</fullName>
    </submittedName>
</protein>
<reference evidence="8 9" key="1">
    <citation type="submission" date="2024-02" db="EMBL/GenBank/DDBJ databases">
        <title>Adaptive strategies in a cosmopolitan and abundant soil bacterium.</title>
        <authorList>
            <person name="Carini P."/>
        </authorList>
    </citation>
    <scope>NUCLEOTIDE SEQUENCE [LARGE SCALE GENOMIC DNA]</scope>
    <source>
        <strain evidence="8 9">AZCC 1608</strain>
    </source>
</reference>